<evidence type="ECO:0000313" key="5">
    <source>
        <dbReference type="EMBL" id="PAB58361.1"/>
    </source>
</evidence>
<dbReference type="EMBL" id="NIBG01000016">
    <property type="protein sequence ID" value="PAB58361.1"/>
    <property type="molecule type" value="Genomic_DNA"/>
</dbReference>
<keyword evidence="3" id="KW-0804">Transcription</keyword>
<dbReference type="PROSITE" id="PS50949">
    <property type="entry name" value="HTH_GNTR"/>
    <property type="match status" value="1"/>
</dbReference>
<dbReference type="SMART" id="SM00345">
    <property type="entry name" value="HTH_GNTR"/>
    <property type="match status" value="1"/>
</dbReference>
<gene>
    <name evidence="5" type="ORF">CCE28_15600</name>
</gene>
<dbReference type="SMART" id="SM00895">
    <property type="entry name" value="FCD"/>
    <property type="match status" value="1"/>
</dbReference>
<dbReference type="PANTHER" id="PTHR43537:SF5">
    <property type="entry name" value="UXU OPERON TRANSCRIPTIONAL REGULATOR"/>
    <property type="match status" value="1"/>
</dbReference>
<keyword evidence="1" id="KW-0805">Transcription regulation</keyword>
<dbReference type="InterPro" id="IPR036390">
    <property type="entry name" value="WH_DNA-bd_sf"/>
</dbReference>
<keyword evidence="2" id="KW-0238">DNA-binding</keyword>
<dbReference type="OrthoDB" id="9799482at2"/>
<dbReference type="InterPro" id="IPR011711">
    <property type="entry name" value="GntR_C"/>
</dbReference>
<accession>A0A267MFK2</accession>
<dbReference type="Pfam" id="PF07729">
    <property type="entry name" value="FCD"/>
    <property type="match status" value="1"/>
</dbReference>
<dbReference type="GO" id="GO:0003700">
    <property type="term" value="F:DNA-binding transcription factor activity"/>
    <property type="evidence" value="ECO:0007669"/>
    <property type="project" value="InterPro"/>
</dbReference>
<dbReference type="RefSeq" id="WP_095134663.1">
    <property type="nucleotide sequence ID" value="NZ_NIBG01000016.1"/>
</dbReference>
<name>A0A267MFK2_9FIRM</name>
<dbReference type="Gene3D" id="1.20.120.530">
    <property type="entry name" value="GntR ligand-binding domain-like"/>
    <property type="match status" value="1"/>
</dbReference>
<dbReference type="Gene3D" id="1.10.10.10">
    <property type="entry name" value="Winged helix-like DNA-binding domain superfamily/Winged helix DNA-binding domain"/>
    <property type="match status" value="1"/>
</dbReference>
<dbReference type="Pfam" id="PF00392">
    <property type="entry name" value="GntR"/>
    <property type="match status" value="1"/>
</dbReference>
<dbReference type="SUPFAM" id="SSF46785">
    <property type="entry name" value="Winged helix' DNA-binding domain"/>
    <property type="match status" value="1"/>
</dbReference>
<dbReference type="GO" id="GO:0003677">
    <property type="term" value="F:DNA binding"/>
    <property type="evidence" value="ECO:0007669"/>
    <property type="project" value="UniProtKB-KW"/>
</dbReference>
<evidence type="ECO:0000256" key="2">
    <source>
        <dbReference type="ARBA" id="ARBA00023125"/>
    </source>
</evidence>
<evidence type="ECO:0000256" key="1">
    <source>
        <dbReference type="ARBA" id="ARBA00023015"/>
    </source>
</evidence>
<dbReference type="CDD" id="cd07377">
    <property type="entry name" value="WHTH_GntR"/>
    <property type="match status" value="1"/>
</dbReference>
<proteinExistence type="predicted"/>
<dbReference type="InterPro" id="IPR000524">
    <property type="entry name" value="Tscrpt_reg_HTH_GntR"/>
</dbReference>
<dbReference type="InterPro" id="IPR036388">
    <property type="entry name" value="WH-like_DNA-bd_sf"/>
</dbReference>
<dbReference type="InterPro" id="IPR008920">
    <property type="entry name" value="TF_FadR/GntR_C"/>
</dbReference>
<dbReference type="Proteomes" id="UP000216024">
    <property type="component" value="Unassembled WGS sequence"/>
</dbReference>
<organism evidence="5 6">
    <name type="scientific">Anaeromicrobium sediminis</name>
    <dbReference type="NCBI Taxonomy" id="1478221"/>
    <lineage>
        <taxon>Bacteria</taxon>
        <taxon>Bacillati</taxon>
        <taxon>Bacillota</taxon>
        <taxon>Clostridia</taxon>
        <taxon>Peptostreptococcales</taxon>
        <taxon>Thermotaleaceae</taxon>
        <taxon>Anaeromicrobium</taxon>
    </lineage>
</organism>
<dbReference type="SUPFAM" id="SSF48008">
    <property type="entry name" value="GntR ligand-binding domain-like"/>
    <property type="match status" value="1"/>
</dbReference>
<dbReference type="AlphaFoldDB" id="A0A267MFK2"/>
<reference evidence="5 6" key="1">
    <citation type="submission" date="2017-06" db="EMBL/GenBank/DDBJ databases">
        <title>Draft genome sequence of anaerobic fermentative bacterium Anaeromicrobium sediminis DY2726D isolated from West Pacific Ocean sediments.</title>
        <authorList>
            <person name="Zeng X."/>
        </authorList>
    </citation>
    <scope>NUCLEOTIDE SEQUENCE [LARGE SCALE GENOMIC DNA]</scope>
    <source>
        <strain evidence="5 6">DY2726D</strain>
    </source>
</reference>
<dbReference type="PANTHER" id="PTHR43537">
    <property type="entry name" value="TRANSCRIPTIONAL REGULATOR, GNTR FAMILY"/>
    <property type="match status" value="1"/>
</dbReference>
<keyword evidence="6" id="KW-1185">Reference proteome</keyword>
<dbReference type="PRINTS" id="PR00035">
    <property type="entry name" value="HTHGNTR"/>
</dbReference>
<comment type="caution">
    <text evidence="5">The sequence shown here is derived from an EMBL/GenBank/DDBJ whole genome shotgun (WGS) entry which is preliminary data.</text>
</comment>
<feature type="domain" description="HTH gntR-type" evidence="4">
    <location>
        <begin position="8"/>
        <end position="76"/>
    </location>
</feature>
<evidence type="ECO:0000256" key="3">
    <source>
        <dbReference type="ARBA" id="ARBA00023163"/>
    </source>
</evidence>
<sequence>MIKSITGKHFYEEVSTQIIDMIKKGEWKPGDKMPGEIGLSKHFGISRHSLREALKALALIGILTSKAGKGTYVSEDALIIINNMQSMSLTKKESSIFELMETRLIIEPELTFLAVNKATDEDIKKLEKIIEQEVVALRNKKYTFNIGFAFHNQITKISKNSVIGDFLDSISNQLIAQREKVTLEHLNETIIKNGHKEHIEILNYFKTKEAHKAKQTMYNHICNSLEILTSK</sequence>
<evidence type="ECO:0000259" key="4">
    <source>
        <dbReference type="PROSITE" id="PS50949"/>
    </source>
</evidence>
<protein>
    <recommendedName>
        <fullName evidence="4">HTH gntR-type domain-containing protein</fullName>
    </recommendedName>
</protein>
<evidence type="ECO:0000313" key="6">
    <source>
        <dbReference type="Proteomes" id="UP000216024"/>
    </source>
</evidence>